<dbReference type="GeneID" id="94174793"/>
<feature type="region of interest" description="Disordered" evidence="2">
    <location>
        <begin position="306"/>
        <end position="327"/>
    </location>
</feature>
<keyword evidence="4" id="KW-1185">Reference proteome</keyword>
<keyword evidence="1" id="KW-0175">Coiled coil</keyword>
<feature type="compositionally biased region" description="Low complexity" evidence="2">
    <location>
        <begin position="2191"/>
        <end position="2203"/>
    </location>
</feature>
<feature type="compositionally biased region" description="Acidic residues" evidence="2">
    <location>
        <begin position="1963"/>
        <end position="1972"/>
    </location>
</feature>
<evidence type="ECO:0000256" key="2">
    <source>
        <dbReference type="SAM" id="MobiDB-lite"/>
    </source>
</evidence>
<evidence type="ECO:0000313" key="4">
    <source>
        <dbReference type="Proteomes" id="UP000674179"/>
    </source>
</evidence>
<feature type="region of interest" description="Disordered" evidence="2">
    <location>
        <begin position="1353"/>
        <end position="1372"/>
    </location>
</feature>
<feature type="region of interest" description="Disordered" evidence="2">
    <location>
        <begin position="2349"/>
        <end position="2388"/>
    </location>
</feature>
<feature type="region of interest" description="Disordered" evidence="2">
    <location>
        <begin position="1306"/>
        <end position="1335"/>
    </location>
</feature>
<feature type="compositionally biased region" description="Polar residues" evidence="2">
    <location>
        <begin position="1195"/>
        <end position="1210"/>
    </location>
</feature>
<feature type="region of interest" description="Disordered" evidence="2">
    <location>
        <begin position="1230"/>
        <end position="1263"/>
    </location>
</feature>
<feature type="compositionally biased region" description="Low complexity" evidence="2">
    <location>
        <begin position="1066"/>
        <end position="1082"/>
    </location>
</feature>
<protein>
    <submittedName>
        <fullName evidence="3">Uncharacterized protein</fullName>
    </submittedName>
</protein>
<comment type="caution">
    <text evidence="3">The sequence shown here is derived from an EMBL/GenBank/DDBJ whole genome shotgun (WGS) entry which is preliminary data.</text>
</comment>
<gene>
    <name evidence="3" type="ORF">CUR178_07642</name>
</gene>
<feature type="compositionally biased region" description="Polar residues" evidence="2">
    <location>
        <begin position="32"/>
        <end position="42"/>
    </location>
</feature>
<feature type="region of interest" description="Disordered" evidence="2">
    <location>
        <begin position="1066"/>
        <end position="1100"/>
    </location>
</feature>
<dbReference type="RefSeq" id="XP_067695773.1">
    <property type="nucleotide sequence ID" value="XM_067839283.1"/>
</dbReference>
<feature type="region of interest" description="Disordered" evidence="2">
    <location>
        <begin position="1716"/>
        <end position="1752"/>
    </location>
</feature>
<feature type="region of interest" description="Disordered" evidence="2">
    <location>
        <begin position="2030"/>
        <end position="2108"/>
    </location>
</feature>
<evidence type="ECO:0000313" key="3">
    <source>
        <dbReference type="EMBL" id="KAG5486331.1"/>
    </source>
</evidence>
<proteinExistence type="predicted"/>
<dbReference type="Proteomes" id="UP000674179">
    <property type="component" value="Chromosome 5"/>
</dbReference>
<feature type="compositionally biased region" description="Basic residues" evidence="2">
    <location>
        <begin position="774"/>
        <end position="795"/>
    </location>
</feature>
<feature type="region of interest" description="Disordered" evidence="2">
    <location>
        <begin position="385"/>
        <end position="419"/>
    </location>
</feature>
<feature type="compositionally biased region" description="Polar residues" evidence="2">
    <location>
        <begin position="867"/>
        <end position="900"/>
    </location>
</feature>
<dbReference type="KEGG" id="lenr:94174793"/>
<feature type="region of interest" description="Disordered" evidence="2">
    <location>
        <begin position="182"/>
        <end position="210"/>
    </location>
</feature>
<reference evidence="3 4" key="1">
    <citation type="submission" date="2021-02" db="EMBL/GenBank/DDBJ databases">
        <title>Leishmania (Mundinia) enrietti genome sequencing and assembly.</title>
        <authorList>
            <person name="Almutairi H."/>
            <person name="Gatherer D."/>
        </authorList>
    </citation>
    <scope>NUCLEOTIDE SEQUENCE [LARGE SCALE GENOMIC DNA]</scope>
    <source>
        <strain evidence="3">CUR178</strain>
    </source>
</reference>
<feature type="compositionally biased region" description="Basic and acidic residues" evidence="2">
    <location>
        <begin position="901"/>
        <end position="910"/>
    </location>
</feature>
<feature type="region of interest" description="Disordered" evidence="2">
    <location>
        <begin position="758"/>
        <end position="934"/>
    </location>
</feature>
<feature type="compositionally biased region" description="Low complexity" evidence="2">
    <location>
        <begin position="1177"/>
        <end position="1194"/>
    </location>
</feature>
<feature type="region of interest" description="Disordered" evidence="2">
    <location>
        <begin position="2290"/>
        <end position="2337"/>
    </location>
</feature>
<feature type="compositionally biased region" description="Low complexity" evidence="2">
    <location>
        <begin position="575"/>
        <end position="584"/>
    </location>
</feature>
<feature type="region of interest" description="Disordered" evidence="2">
    <location>
        <begin position="2482"/>
        <end position="2504"/>
    </location>
</feature>
<feature type="region of interest" description="Disordered" evidence="2">
    <location>
        <begin position="98"/>
        <end position="128"/>
    </location>
</feature>
<feature type="compositionally biased region" description="Polar residues" evidence="2">
    <location>
        <begin position="1353"/>
        <end position="1363"/>
    </location>
</feature>
<feature type="compositionally biased region" description="Low complexity" evidence="2">
    <location>
        <begin position="829"/>
        <end position="840"/>
    </location>
</feature>
<feature type="compositionally biased region" description="Polar residues" evidence="2">
    <location>
        <begin position="640"/>
        <end position="649"/>
    </location>
</feature>
<feature type="compositionally biased region" description="Polar residues" evidence="2">
    <location>
        <begin position="306"/>
        <end position="321"/>
    </location>
</feature>
<feature type="region of interest" description="Disordered" evidence="2">
    <location>
        <begin position="498"/>
        <end position="558"/>
    </location>
</feature>
<sequence>MENDADRSITSTASLQFSLSSSNFSFRGGGSCTMSPSSNSYGNIPASGGDVHRPMPSLRVPKPTRPMLMAAPRSPSSEPLGGQASVDSAALPVTSASSARAPHLTTPLPATLLPQTPNRAHRPRSPSSKEVRMAFMHAVQRLDSDDQRLYQSLCADSGGRHDGSDPILDTFSATRRRENATAGDAIHQGKPTPLSQQLLVPPTSRPPQQWTRMSDTTVATTSSSIHFALASSCDRDEAVEIAPVVTDVAPPSRAAAAEQAAPSPQQQQPAVGPVKAPPAEAALHLVRSPEKLAPKKLLMKVVTGVSSGSWGPQATTHRISPSTTAGATSALGTADVGRAMRHTVPPTNPESFAFAHALPMNCAVSDMAMVNAMSLRGNVSPPLLNDGTTLQKPGGAAVGSLHPSSDSPSVPPTAAGCRGQSPGLLLDAPDAPATRNTSREVVAAATAAATRFGDVGLEDETVQVSATATAPSCNTLNLCAKRPLSVVQRTPMNRAVDGSPIAGVGCSSQPAPHPHLQHSSATETAFVDPQRHAGGEEEDEEGAQAGGEGTYQERSRASSILKSLRTKTICGHGAASVAAKSGAAADGGGESREDRTSRRSSSSCRSTLSSIASGLLRISSVFKRRFRRPTHGSVGGEPPQAQQSTLRQQANASTIAAVAAAAHGLTAGKAIETADIRVDLPSAGVQVAPKQQQPPPAATPAAVPETAVKPQLVLVPRGITNSSRDASTEFRAYQEEDGNCGSGVEAATSLIPPAATAVHAAPVEGASSGAGEKGRRKKKDRPERLRRRRRRHRCRDAKDHAGTSSSLAGGASDRHDRCSCDSSADDDYALSSAMPSASASFTKRSRPRRKGGERRRRQQWWKVADGASNSFLMSSSPPESQPSDGSASGDGQPNHSSSSRQHAEDNRRDLSAGVTAASETKAHPTPYLHALRGDGEAPRAFRRLREGARHNSLLHGSPGHRIRDADNSSIRDWSISRKGALQQQPTPSAAVLAARRRELRAKSRFMSSMNHFAISWHARQVARHQREQQLRRDSQARLAQLQNRNAERKSRSEEAAVAAAVSAAVSRAAPRSRLPARAQRSAVKAHRTGTAGFSPRQLTPSRLQRYEESLARDLIVLDGILEKRRRRELWAEASPKAAAAAAMAEAEAEATPSRHPSRPTQSRAITGPAPTAGPLPSRAAVATAAVASTATRTRGSNGNSTCGTPRSSGPTAPAGLNYPIGHGCSNADAADRGAGDDGLACRSRADDRSRGGSSPAPRTPRGAATLSRLIASSSASVCTAAGLREQLPTAGISHNATSTMARVQRPNTADVGDDVDAEASQRRSGATRRSGGAGGIPIIALQRRYEQLLENLASQTASQSPAPTKSKGGDTMSYDQAFMKARSRGILSRRWHPYPHQHLGREQGEERLNRQAESPPSKRWRRPAPALACVADVAEAGVARCAAALRAEYYRSQQNQRHGEPSKAIDWGLSPAVGEAGADTVSMANVAASYMQARRPSCAACRPQRLDEYMTLALLSMMHGNAGERDCTAADVSSGKMVDVGRGPPRPDTATAFVQRCVREDLYAAPSFGRRLRMSRGKGQQRPTCSGGSTASVPLVASGLVSASTLLSSVQSLQPFTPSLATIYGALRARLIQRESRTRRECVSEEQETRYALQRLYIVEIVLALRVMREAVERQEREAPAQLHEQPLPPQSTLAGHHPFHLGDFALLSGSSLERDRHDPAAPALLTSRDNRVVATAPGNSGDGDKSDSAVLSDGWVVPSSSASLSVANSPQSLKSSCGIGRCGSQSPISNDWPPEQRIASDSHCPPPAVAMDADLSDGTRERSFIAAGSLLCLASVEATPSSSAQLGGHCSRSPPSITRRCSDANVGGGRGTAVATVSLPLEPCERSAGSLTAILQRATTSPRSTFASLAEEAVRQSLSAAAPAKATALTDAAGGENDAGGGTDAGAAVAAPSSPVPSCEVGTEEAGEDGESNTAHTREAIRVEYDGGSREPDAAVAAVRSPMCNVATRPLAEEASETPKRVEAHAGELGTPTISPLSSLPAAPVLPPPHSAVAMDAGGDVEQGTSRRADVDVAENSSTRSSSSELSSHVKGASRGETAPQPPDTVADDAEKAYYPAVASRSSAAADARALSIDRGEHIDDSSFYSEAECVLNGAAGTVADAPKSSAARSPPCTAKHTNSTPRRSPPPSSSASSSTPSSLSLEAHGAEDVEAAASTALVPQDAGVSRKKSKDEEGQQERVTAAESEGAVKAGHDSGDAGAENVGAMAHGTLQNPVTPADATTHTAIASAAVSEPTPGSEGPVSAKEGLRQAPGVPPPSRGEQERIPTPTTSTAASASRRQVRFILPTEVGSGGDVHGDGVIDASKQKHEQRRESSRVTSGLPSMPPRGLEDAAAVAADGDESVMCSTGVAAVDLWEKLKALDALLLSSFPNYFTNGTEEDGLPGVVMRRCGRTPFVSPQQQQSPASAPSLQLSKCIASAEEGREGTPSNAYATSLGDHLTPPRLPPESLASQLRRKYGLPQSQQRCCASVTVVASRNAFTGASLTDTSRVMTAVPIPAGALGRTSVNAPPQADAAVSSIHHSWRDESPKPSACTPLASSSHIFTREESGMSPAAVSAEPLDEAGELQCRHDRPGEVTLGIPVTTPSESAVTSASPSASVPGKWPLSAPAAERPSPREDINAAQPEMRRSAWL</sequence>
<feature type="compositionally biased region" description="Low complexity" evidence="2">
    <location>
        <begin position="2642"/>
        <end position="2661"/>
    </location>
</feature>
<feature type="region of interest" description="Disordered" evidence="2">
    <location>
        <begin position="250"/>
        <end position="273"/>
    </location>
</feature>
<feature type="region of interest" description="Disordered" evidence="2">
    <location>
        <begin position="1141"/>
        <end position="1214"/>
    </location>
</feature>
<feature type="compositionally biased region" description="Basic and acidic residues" evidence="2">
    <location>
        <begin position="2356"/>
        <end position="2376"/>
    </location>
</feature>
<feature type="region of interest" description="Disordered" evidence="2">
    <location>
        <begin position="1933"/>
        <end position="1977"/>
    </location>
</feature>
<feature type="region of interest" description="Disordered" evidence="2">
    <location>
        <begin position="26"/>
        <end position="85"/>
    </location>
</feature>
<feature type="compositionally biased region" description="Basic residues" evidence="2">
    <location>
        <begin position="843"/>
        <end position="859"/>
    </location>
</feature>
<dbReference type="EMBL" id="JAFHKP010000005">
    <property type="protein sequence ID" value="KAG5486331.1"/>
    <property type="molecule type" value="Genomic_DNA"/>
</dbReference>
<accession>A0A836H3S5</accession>
<feature type="compositionally biased region" description="Basic and acidic residues" evidence="2">
    <location>
        <begin position="2674"/>
        <end position="2693"/>
    </location>
</feature>
<feature type="region of interest" description="Disordered" evidence="2">
    <location>
        <begin position="575"/>
        <end position="606"/>
    </location>
</feature>
<feature type="region of interest" description="Disordered" evidence="2">
    <location>
        <begin position="2162"/>
        <end position="2259"/>
    </location>
</feature>
<feature type="coiled-coil region" evidence="1">
    <location>
        <begin position="1024"/>
        <end position="1051"/>
    </location>
</feature>
<feature type="region of interest" description="Disordered" evidence="2">
    <location>
        <begin position="1786"/>
        <end position="1814"/>
    </location>
</feature>
<evidence type="ECO:0000256" key="1">
    <source>
        <dbReference type="SAM" id="Coils"/>
    </source>
</evidence>
<feature type="region of interest" description="Disordered" evidence="2">
    <location>
        <begin position="628"/>
        <end position="649"/>
    </location>
</feature>
<feature type="compositionally biased region" description="Low complexity" evidence="2">
    <location>
        <begin position="104"/>
        <end position="117"/>
    </location>
</feature>
<feature type="compositionally biased region" description="Low complexity" evidence="2">
    <location>
        <begin position="2078"/>
        <end position="2088"/>
    </location>
</feature>
<feature type="region of interest" description="Disordered" evidence="2">
    <location>
        <begin position="1395"/>
        <end position="1420"/>
    </location>
</feature>
<feature type="compositionally biased region" description="Basic and acidic residues" evidence="2">
    <location>
        <begin position="1399"/>
        <end position="1410"/>
    </location>
</feature>
<dbReference type="OrthoDB" id="267965at2759"/>
<organism evidence="3 4">
    <name type="scientific">Leishmania enriettii</name>
    <dbReference type="NCBI Taxonomy" id="5663"/>
    <lineage>
        <taxon>Eukaryota</taxon>
        <taxon>Discoba</taxon>
        <taxon>Euglenozoa</taxon>
        <taxon>Kinetoplastea</taxon>
        <taxon>Metakinetoplastina</taxon>
        <taxon>Trypanosomatida</taxon>
        <taxon>Trypanosomatidae</taxon>
        <taxon>Leishmaniinae</taxon>
        <taxon>Leishmania</taxon>
    </lineage>
</organism>
<feature type="region of interest" description="Disordered" evidence="2">
    <location>
        <begin position="2636"/>
        <end position="2693"/>
    </location>
</feature>
<feature type="compositionally biased region" description="Low complexity" evidence="2">
    <location>
        <begin position="802"/>
        <end position="811"/>
    </location>
</feature>
<name>A0A836H3S5_LEIEN</name>